<organism evidence="5 6">
    <name type="scientific">Nitrospira defluvii</name>
    <dbReference type="NCBI Taxonomy" id="330214"/>
    <lineage>
        <taxon>Bacteria</taxon>
        <taxon>Pseudomonadati</taxon>
        <taxon>Nitrospirota</taxon>
        <taxon>Nitrospiria</taxon>
        <taxon>Nitrospirales</taxon>
        <taxon>Nitrospiraceae</taxon>
        <taxon>Nitrospira</taxon>
    </lineage>
</organism>
<keyword evidence="6" id="KW-1185">Reference proteome</keyword>
<accession>A0ABN7M916</accession>
<dbReference type="CDD" id="cd19481">
    <property type="entry name" value="RecA-like_protease"/>
    <property type="match status" value="1"/>
</dbReference>
<dbReference type="SMART" id="SM00382">
    <property type="entry name" value="AAA"/>
    <property type="match status" value="1"/>
</dbReference>
<dbReference type="InterPro" id="IPR027417">
    <property type="entry name" value="P-loop_NTPase"/>
</dbReference>
<dbReference type="PANTHER" id="PTHR23073">
    <property type="entry name" value="26S PROTEASOME REGULATORY SUBUNIT"/>
    <property type="match status" value="1"/>
</dbReference>
<evidence type="ECO:0000313" key="5">
    <source>
        <dbReference type="EMBL" id="CAE6792174.1"/>
    </source>
</evidence>
<sequence length="645" mass="70210">MTTAETSAAWCDANQAYLAAEFSRLKLRLGAEHDERLVAARVEAAHAALPAPAAIDTLSELFGLSAFERDLLLLVAGVEMDAELGRVCAAALGQSQAPRPHATFGLALAALDHSHWSALAAMGPLRRWRLLEVDDSAGLVNGRLRIDERVLHYLAGVNYLDPRLHPLLSPLPAPEIMAEKHRHVCQSVLERLRERSSSYPVVLLSGDDVDGQADVAAAVAAHLQVKLYCAQADDLPAHSTEADAFAILWQREAALLGAILLIHCHDGAPSKAVVHLAERGSSPLFIAGRDVPSYKRATIRYAVNKPDGTEQRQLWEQVLGPATARMNGTLDGVASQFSLSAKAIMTAGAGLRDVAESGSEADSALWNACRSVSRSRLDDLAQRLDPVAGWNDLVLPEAQQRTLRQIAAHAKHRLMVYQQWGFAGKGVRGLGISALFAGESGTGKTMAAEVLANELHLDLYRIDLSGVVSKYIGETERNLRRVFDAAETSGAMLLFDEADALFGKRSEVRDSHDRYANIEVSYLLQRMEAYRGLAILTTNMKAALDVAFSRRLSFVVQFPFPDQQQRELIWRRIFPAATPVEQLDYAKLARLSMSGGNIRSIALNAAFLAADEGAVVGMKHLLQAAHTEAAKRERPLSDAETRGWV</sequence>
<evidence type="ECO:0000313" key="6">
    <source>
        <dbReference type="Proteomes" id="UP000675880"/>
    </source>
</evidence>
<evidence type="ECO:0000259" key="4">
    <source>
        <dbReference type="SMART" id="SM00382"/>
    </source>
</evidence>
<dbReference type="RefSeq" id="WP_213043919.1">
    <property type="nucleotide sequence ID" value="NZ_CAJNBJ010000019.1"/>
</dbReference>
<keyword evidence="3 5" id="KW-0067">ATP-binding</keyword>
<name>A0ABN7M916_9BACT</name>
<protein>
    <submittedName>
        <fullName evidence="5">ATP-binding protein</fullName>
    </submittedName>
</protein>
<dbReference type="Pfam" id="PF22977">
    <property type="entry name" value="WHD"/>
    <property type="match status" value="1"/>
</dbReference>
<evidence type="ECO:0000256" key="2">
    <source>
        <dbReference type="ARBA" id="ARBA00022741"/>
    </source>
</evidence>
<dbReference type="InterPro" id="IPR054472">
    <property type="entry name" value="WHD"/>
</dbReference>
<dbReference type="InterPro" id="IPR050221">
    <property type="entry name" value="26S_Proteasome_ATPase"/>
</dbReference>
<keyword evidence="2" id="KW-0547">Nucleotide-binding</keyword>
<dbReference type="SUPFAM" id="SSF52540">
    <property type="entry name" value="P-loop containing nucleoside triphosphate hydrolases"/>
    <property type="match status" value="1"/>
</dbReference>
<comment type="similarity">
    <text evidence="1">Belongs to the AAA ATPase family.</text>
</comment>
<dbReference type="Gene3D" id="3.40.50.300">
    <property type="entry name" value="P-loop containing nucleotide triphosphate hydrolases"/>
    <property type="match status" value="1"/>
</dbReference>
<dbReference type="GO" id="GO:0005524">
    <property type="term" value="F:ATP binding"/>
    <property type="evidence" value="ECO:0007669"/>
    <property type="project" value="UniProtKB-KW"/>
</dbReference>
<dbReference type="EMBL" id="CAJNBJ010000019">
    <property type="protein sequence ID" value="CAE6792174.1"/>
    <property type="molecule type" value="Genomic_DNA"/>
</dbReference>
<dbReference type="InterPro" id="IPR003593">
    <property type="entry name" value="AAA+_ATPase"/>
</dbReference>
<gene>
    <name evidence="5" type="ORF">NSPZN2_60061</name>
</gene>
<dbReference type="Pfam" id="PF00004">
    <property type="entry name" value="AAA"/>
    <property type="match status" value="1"/>
</dbReference>
<feature type="domain" description="AAA+ ATPase" evidence="4">
    <location>
        <begin position="430"/>
        <end position="562"/>
    </location>
</feature>
<proteinExistence type="inferred from homology"/>
<dbReference type="Proteomes" id="UP000675880">
    <property type="component" value="Unassembled WGS sequence"/>
</dbReference>
<reference evidence="5 6" key="1">
    <citation type="submission" date="2021-02" db="EMBL/GenBank/DDBJ databases">
        <authorList>
            <person name="Han P."/>
        </authorList>
    </citation>
    <scope>NUCLEOTIDE SEQUENCE [LARGE SCALE GENOMIC DNA]</scope>
    <source>
        <strain evidence="5">Candidatus Nitrospira sp. ZN2</strain>
    </source>
</reference>
<evidence type="ECO:0000256" key="1">
    <source>
        <dbReference type="ARBA" id="ARBA00006914"/>
    </source>
</evidence>
<comment type="caution">
    <text evidence="5">The sequence shown here is derived from an EMBL/GenBank/DDBJ whole genome shotgun (WGS) entry which is preliminary data.</text>
</comment>
<evidence type="ECO:0000256" key="3">
    <source>
        <dbReference type="ARBA" id="ARBA00022840"/>
    </source>
</evidence>
<dbReference type="InterPro" id="IPR003959">
    <property type="entry name" value="ATPase_AAA_core"/>
</dbReference>